<reference evidence="2" key="2">
    <citation type="submission" date="2025-08" db="UniProtKB">
        <authorList>
            <consortium name="RefSeq"/>
        </authorList>
    </citation>
    <scope>IDENTIFICATION</scope>
    <source>
        <tissue evidence="2">Leaf</tissue>
    </source>
</reference>
<reference evidence="1" key="1">
    <citation type="journal article" date="2014" name="Nat. Commun.">
        <title>The tobacco genome sequence and its comparison with those of tomato and potato.</title>
        <authorList>
            <person name="Sierro N."/>
            <person name="Battey J.N."/>
            <person name="Ouadi S."/>
            <person name="Bakaher N."/>
            <person name="Bovet L."/>
            <person name="Willig A."/>
            <person name="Goepfert S."/>
            <person name="Peitsch M.C."/>
            <person name="Ivanov N.V."/>
        </authorList>
    </citation>
    <scope>NUCLEOTIDE SEQUENCE [LARGE SCALE GENOMIC DNA]</scope>
</reference>
<name>A0AC58TIU2_TOBAC</name>
<proteinExistence type="predicted"/>
<organism evidence="1 2">
    <name type="scientific">Nicotiana tabacum</name>
    <name type="common">Common tobacco</name>
    <dbReference type="NCBI Taxonomy" id="4097"/>
    <lineage>
        <taxon>Eukaryota</taxon>
        <taxon>Viridiplantae</taxon>
        <taxon>Streptophyta</taxon>
        <taxon>Embryophyta</taxon>
        <taxon>Tracheophyta</taxon>
        <taxon>Spermatophyta</taxon>
        <taxon>Magnoliopsida</taxon>
        <taxon>eudicotyledons</taxon>
        <taxon>Gunneridae</taxon>
        <taxon>Pentapetalae</taxon>
        <taxon>asterids</taxon>
        <taxon>lamiids</taxon>
        <taxon>Solanales</taxon>
        <taxon>Solanaceae</taxon>
        <taxon>Nicotianoideae</taxon>
        <taxon>Nicotianeae</taxon>
        <taxon>Nicotiana</taxon>
    </lineage>
</organism>
<evidence type="ECO:0000313" key="2">
    <source>
        <dbReference type="RefSeq" id="XP_075097135.1"/>
    </source>
</evidence>
<gene>
    <name evidence="2" type="primary">LOC142174786</name>
</gene>
<evidence type="ECO:0000313" key="1">
    <source>
        <dbReference type="Proteomes" id="UP000790787"/>
    </source>
</evidence>
<dbReference type="RefSeq" id="XP_075097135.1">
    <property type="nucleotide sequence ID" value="XM_075241034.1"/>
</dbReference>
<keyword evidence="1" id="KW-1185">Reference proteome</keyword>
<dbReference type="Proteomes" id="UP000790787">
    <property type="component" value="Chromosome 20"/>
</dbReference>
<accession>A0AC58TIU2</accession>
<sequence length="534" mass="61379">MITDIEAVTSAQETQGQRVQQGSTVVEENRTLKQQMTKMRQAWANGQGQPCHESQFATQQEQYHYPEYHSYLFDLPANIEKPTRKRVQEEITQRVKRLEQRLKNTQAMAGQKSVAFRDLCMFPDVHLPPGFKIPKFEKYNGHGDPIAHLKRYCNQLRGVGRNEELLIAYFGESLTGVASEWFLDQDTSCWYVWDDMARAFVKQFQYNIDIAPDRISLSNLKKKPTESFREYAIKWREQAARAKTPMDDHELITVFLQAQEPDYFQYMTSAVGKSFPKAIKMGEMVENGLKTGRIISQTALKAAAQAVQIESGNTNERDEEIMVISGSRRGPRRTSRRYVQPHQVFHDPPKHYYPPLNPSYSPPNHPRKRARVSQNLHQPPQNFQLTCNPHPSQGYRREQKLKDSFTPIGESYASLFEKLKQHDMIAPIPPNQVDRRARSFDSSKRCEYHSNALGHNVENCRDLKREIERMIQENLIQDSGTQNITLHPLHEEAHLVGMMPCDMGYGNTLGNLLTEVEDTEADSGHGNMDAKLSG</sequence>
<protein>
    <submittedName>
        <fullName evidence="2">Uncharacterized protein LOC142174786</fullName>
    </submittedName>
</protein>